<reference evidence="2 3" key="1">
    <citation type="submission" date="2020-08" db="EMBL/GenBank/DDBJ databases">
        <title>Genomic Encyclopedia of Type Strains, Phase IV (KMG-IV): sequencing the most valuable type-strain genomes for metagenomic binning, comparative biology and taxonomic classification.</title>
        <authorList>
            <person name="Goeker M."/>
        </authorList>
    </citation>
    <scope>NUCLEOTIDE SEQUENCE [LARGE SCALE GENOMIC DNA]</scope>
    <source>
        <strain evidence="2 3">DSM 105074</strain>
    </source>
</reference>
<comment type="caution">
    <text evidence="2">The sequence shown here is derived from an EMBL/GenBank/DDBJ whole genome shotgun (WGS) entry which is preliminary data.</text>
</comment>
<evidence type="ECO:0000313" key="3">
    <source>
        <dbReference type="Proteomes" id="UP000557307"/>
    </source>
</evidence>
<keyword evidence="1" id="KW-0732">Signal</keyword>
<dbReference type="RefSeq" id="WP_184178358.1">
    <property type="nucleotide sequence ID" value="NZ_JACHGF010000011.1"/>
</dbReference>
<evidence type="ECO:0000313" key="2">
    <source>
        <dbReference type="EMBL" id="MBB5286846.1"/>
    </source>
</evidence>
<keyword evidence="3" id="KW-1185">Reference proteome</keyword>
<dbReference type="PROSITE" id="PS51257">
    <property type="entry name" value="PROKAR_LIPOPROTEIN"/>
    <property type="match status" value="1"/>
</dbReference>
<name>A0A840TRA3_9BACT</name>
<evidence type="ECO:0000256" key="1">
    <source>
        <dbReference type="SAM" id="SignalP"/>
    </source>
</evidence>
<dbReference type="AlphaFoldDB" id="A0A840TRA3"/>
<evidence type="ECO:0008006" key="4">
    <source>
        <dbReference type="Google" id="ProtNLM"/>
    </source>
</evidence>
<gene>
    <name evidence="2" type="ORF">HNQ92_005007</name>
</gene>
<dbReference type="Proteomes" id="UP000557307">
    <property type="component" value="Unassembled WGS sequence"/>
</dbReference>
<feature type="chain" id="PRO_5032583096" description="Lipoprotein" evidence="1">
    <location>
        <begin position="23"/>
        <end position="228"/>
    </location>
</feature>
<protein>
    <recommendedName>
        <fullName evidence="4">Lipoprotein</fullName>
    </recommendedName>
</protein>
<sequence length="228" mass="25167">MKNTVLALLGIALTSLSTSCLTSPEVDPQIAICPPPVEILSQDTITTGSYRGMGINETAERVYTAIQALQQTEGLPYLNVVSNATSELTQLQGRLPLYQYILLDENQGTDAGVQLTLEAGVVTSIYLNSGQKLSQWPAKADASVRLGDRAEDLYGKLVKVRAQKQYASKFERIFLITKDLAKAYDPAMAQSPQWYFAFKTAADQMEEIRVYWEAGQLRSIVVSRLKLP</sequence>
<proteinExistence type="predicted"/>
<organism evidence="2 3">
    <name type="scientific">Rhabdobacter roseus</name>
    <dbReference type="NCBI Taxonomy" id="1655419"/>
    <lineage>
        <taxon>Bacteria</taxon>
        <taxon>Pseudomonadati</taxon>
        <taxon>Bacteroidota</taxon>
        <taxon>Cytophagia</taxon>
        <taxon>Cytophagales</taxon>
        <taxon>Cytophagaceae</taxon>
        <taxon>Rhabdobacter</taxon>
    </lineage>
</organism>
<accession>A0A840TRA3</accession>
<feature type="signal peptide" evidence="1">
    <location>
        <begin position="1"/>
        <end position="22"/>
    </location>
</feature>
<dbReference type="EMBL" id="JACHGF010000011">
    <property type="protein sequence ID" value="MBB5286846.1"/>
    <property type="molecule type" value="Genomic_DNA"/>
</dbReference>